<dbReference type="SMART" id="SM00034">
    <property type="entry name" value="CLECT"/>
    <property type="match status" value="1"/>
</dbReference>
<sequence length="256" mass="29604">MSLFPSNSNMDYSIYRTFGLEESTERPTTQKPKKHPSRCKHKWMCKDYPECPKWHRTALRLVSIALVILVAAVIGLTIWVSKLHLRSFSDNHCMKMFDSDNETRACDCMNILPRKQPGDTNSPRSPRLNLCPNGWVQEKGKCYNFFYTFKSWINSQKSCLKMKSHLLMIQDKAELDFIQNNIQDGIYFWIGLNIAHPQKTWTWLDGTPLNPQLFQVMGEAEDHACALITKKGIFSEKCHTQGYWICQDVISSSGDL</sequence>
<dbReference type="PANTHER" id="PTHR46746">
    <property type="entry name" value="KILLER CELL LECTIN-LIKE RECEPTOR SUBFAMILY F MEMBER 2"/>
    <property type="match status" value="1"/>
</dbReference>
<dbReference type="InterPro" id="IPR001304">
    <property type="entry name" value="C-type_lectin-like"/>
</dbReference>
<evidence type="ECO:0000256" key="3">
    <source>
        <dbReference type="SAM" id="Phobius"/>
    </source>
</evidence>
<comment type="subcellular location">
    <subcellularLocation>
        <location evidence="1">Membrane</location>
        <topology evidence="1">Single-pass membrane protein</topology>
    </subcellularLocation>
</comment>
<evidence type="ECO:0000256" key="2">
    <source>
        <dbReference type="ARBA" id="ARBA00022734"/>
    </source>
</evidence>
<reference evidence="6" key="1">
    <citation type="submission" date="2025-08" db="UniProtKB">
        <authorList>
            <consortium name="RefSeq"/>
        </authorList>
    </citation>
    <scope>IDENTIFICATION</scope>
    <source>
        <tissue evidence="6">Muscle</tissue>
    </source>
</reference>
<evidence type="ECO:0000313" key="5">
    <source>
        <dbReference type="Proteomes" id="UP000504628"/>
    </source>
</evidence>
<keyword evidence="3" id="KW-1133">Transmembrane helix</keyword>
<dbReference type="Pfam" id="PF00059">
    <property type="entry name" value="Lectin_C"/>
    <property type="match status" value="1"/>
</dbReference>
<evidence type="ECO:0000313" key="6">
    <source>
        <dbReference type="RefSeq" id="XP_035875256.1"/>
    </source>
</evidence>
<dbReference type="GeneID" id="118499149"/>
<evidence type="ECO:0000259" key="4">
    <source>
        <dbReference type="PROSITE" id="PS50041"/>
    </source>
</evidence>
<dbReference type="AlphaFoldDB" id="A0A7E6D8B9"/>
<organism evidence="5 6">
    <name type="scientific">Phyllostomus discolor</name>
    <name type="common">pale spear-nosed bat</name>
    <dbReference type="NCBI Taxonomy" id="89673"/>
    <lineage>
        <taxon>Eukaryota</taxon>
        <taxon>Metazoa</taxon>
        <taxon>Chordata</taxon>
        <taxon>Craniata</taxon>
        <taxon>Vertebrata</taxon>
        <taxon>Euteleostomi</taxon>
        <taxon>Mammalia</taxon>
        <taxon>Eutheria</taxon>
        <taxon>Laurasiatheria</taxon>
        <taxon>Chiroptera</taxon>
        <taxon>Yangochiroptera</taxon>
        <taxon>Phyllostomidae</taxon>
        <taxon>Phyllostominae</taxon>
        <taxon>Phyllostomus</taxon>
    </lineage>
</organism>
<dbReference type="InterPro" id="IPR016186">
    <property type="entry name" value="C-type_lectin-like/link_sf"/>
</dbReference>
<dbReference type="CDD" id="cd03593">
    <property type="entry name" value="CLECT_NK_receptors_like"/>
    <property type="match status" value="1"/>
</dbReference>
<gene>
    <name evidence="6" type="primary">LOC118499149</name>
</gene>
<evidence type="ECO:0000256" key="1">
    <source>
        <dbReference type="ARBA" id="ARBA00004167"/>
    </source>
</evidence>
<feature type="domain" description="C-type lectin" evidence="4">
    <location>
        <begin position="138"/>
        <end position="247"/>
    </location>
</feature>
<dbReference type="InterPro" id="IPR033992">
    <property type="entry name" value="NKR-like_CTLD"/>
</dbReference>
<dbReference type="GO" id="GO:0030246">
    <property type="term" value="F:carbohydrate binding"/>
    <property type="evidence" value="ECO:0007669"/>
    <property type="project" value="UniProtKB-KW"/>
</dbReference>
<keyword evidence="3" id="KW-0812">Transmembrane</keyword>
<dbReference type="GO" id="GO:0005886">
    <property type="term" value="C:plasma membrane"/>
    <property type="evidence" value="ECO:0007669"/>
    <property type="project" value="TreeGrafter"/>
</dbReference>
<dbReference type="Gene3D" id="3.10.100.10">
    <property type="entry name" value="Mannose-Binding Protein A, subunit A"/>
    <property type="match status" value="1"/>
</dbReference>
<keyword evidence="5" id="KW-1185">Reference proteome</keyword>
<dbReference type="InParanoid" id="A0A7E6D8B9"/>
<accession>A0A7E6D8B9</accession>
<protein>
    <submittedName>
        <fullName evidence="6">Killer cell lectin-like receptor subfamily F member 2 isoform X1</fullName>
    </submittedName>
</protein>
<dbReference type="PANTHER" id="PTHR46746:SF5">
    <property type="entry name" value="C-TYPE LECTIN DOMAIN-CONTAINING PROTEIN"/>
    <property type="match status" value="1"/>
</dbReference>
<dbReference type="PROSITE" id="PS50041">
    <property type="entry name" value="C_TYPE_LECTIN_2"/>
    <property type="match status" value="1"/>
</dbReference>
<dbReference type="Proteomes" id="UP000504628">
    <property type="component" value="Chromosome 2"/>
</dbReference>
<name>A0A7E6D8B9_9CHIR</name>
<dbReference type="OrthoDB" id="538816at2759"/>
<dbReference type="RefSeq" id="XP_035875256.1">
    <property type="nucleotide sequence ID" value="XM_036019363.1"/>
</dbReference>
<dbReference type="InterPro" id="IPR016187">
    <property type="entry name" value="CTDL_fold"/>
</dbReference>
<dbReference type="InterPro" id="IPR051379">
    <property type="entry name" value="C-type_Lectin_Receptor_IMM"/>
</dbReference>
<keyword evidence="2" id="KW-0430">Lectin</keyword>
<proteinExistence type="predicted"/>
<dbReference type="KEGG" id="pdic:118499149"/>
<feature type="transmembrane region" description="Helical" evidence="3">
    <location>
        <begin position="58"/>
        <end position="80"/>
    </location>
</feature>
<dbReference type="SUPFAM" id="SSF56436">
    <property type="entry name" value="C-type lectin-like"/>
    <property type="match status" value="1"/>
</dbReference>
<keyword evidence="3" id="KW-0472">Membrane</keyword>